<dbReference type="InterPro" id="IPR006350">
    <property type="entry name" value="Intron_endoG1"/>
</dbReference>
<keyword evidence="2" id="KW-0540">Nuclease</keyword>
<gene>
    <name evidence="2" type="primary">orf310</name>
</gene>
<dbReference type="Pfam" id="PF07453">
    <property type="entry name" value="NUMOD1"/>
    <property type="match status" value="1"/>
</dbReference>
<proteinExistence type="predicted"/>
<dbReference type="GO" id="GO:0004519">
    <property type="term" value="F:endonuclease activity"/>
    <property type="evidence" value="ECO:0007669"/>
    <property type="project" value="UniProtKB-KW"/>
</dbReference>
<dbReference type="SUPFAM" id="SSF82771">
    <property type="entry name" value="GIY-YIG endonuclease"/>
    <property type="match status" value="1"/>
</dbReference>
<dbReference type="SMART" id="SM00465">
    <property type="entry name" value="GIYc"/>
    <property type="match status" value="1"/>
</dbReference>
<dbReference type="InterPro" id="IPR035901">
    <property type="entry name" value="GIY-YIG_endonuc_sf"/>
</dbReference>
<dbReference type="Gene3D" id="3.40.1440.10">
    <property type="entry name" value="GIY-YIG endonuclease"/>
    <property type="match status" value="1"/>
</dbReference>
<dbReference type="InterPro" id="IPR036388">
    <property type="entry name" value="WH-like_DNA-bd_sf"/>
</dbReference>
<geneLocation type="mitochondrion" evidence="2"/>
<dbReference type="CDD" id="cd10445">
    <property type="entry name" value="GIY-YIG_bI1_like"/>
    <property type="match status" value="1"/>
</dbReference>
<dbReference type="AlphaFoldDB" id="A0A291LJ02"/>
<dbReference type="Gene3D" id="1.10.10.10">
    <property type="entry name" value="Winged helix-like DNA-binding domain superfamily/Winged helix DNA-binding domain"/>
    <property type="match status" value="1"/>
</dbReference>
<dbReference type="Pfam" id="PF01541">
    <property type="entry name" value="GIY-YIG"/>
    <property type="match status" value="1"/>
</dbReference>
<reference evidence="2" key="1">
    <citation type="submission" date="2017-02" db="EMBL/GenBank/DDBJ databases">
        <title>Fungal Comparative Genomics of Melanconis species and Ophiognomonia clavigignenti-juglandacearum at Different Phylogenetic Distances.</title>
        <authorList>
            <person name="Demers J.E."/>
            <person name="Castlebury L.A."/>
        </authorList>
    </citation>
    <scope>NUCLEOTIDE SEQUENCE</scope>
    <source>
        <strain evidence="2">CBS 121083</strain>
    </source>
</reference>
<dbReference type="InterPro" id="IPR000305">
    <property type="entry name" value="GIY-YIG_endonuc"/>
</dbReference>
<accession>A0A291LJ02</accession>
<dbReference type="PROSITE" id="PS50164">
    <property type="entry name" value="GIY_YIG"/>
    <property type="match status" value="1"/>
</dbReference>
<name>A0A291LJ02_9PEZI</name>
<keyword evidence="2" id="KW-0378">Hydrolase</keyword>
<sequence>MSFEQFCEYKAYYLSFVPLIVYSNPGTDKLKILKDNQGKAGVYQWVSKINGKTYIGSSVDLYNRLRCYFNPDWLELETTRSKSMIYRSLLKNRYSNFSLNILEYCTPLKAIEREQYYLDLLNPEYNILKKAGSLLGFKHSEETIAKMKAGSLNRTAEHKAKLLEHLYNLSKNPELQLKRLENLKVYLTSKENVEHLKRLNADPELRAKRLEHLKRLHSSAEHKEHLNRLHENVATRFKGRPKPEGSGRPNVSIEVLDSLNNEIKVYPSLKEAAEAIGVNPSSISKAFKRLPEGESTIFLKKKRYHITRLV</sequence>
<organism evidence="2">
    <name type="scientific">Juglanconis juglandina</name>
    <dbReference type="NCBI Taxonomy" id="1940567"/>
    <lineage>
        <taxon>Eukaryota</taxon>
        <taxon>Fungi</taxon>
        <taxon>Dikarya</taxon>
        <taxon>Ascomycota</taxon>
        <taxon>Pezizomycotina</taxon>
        <taxon>Sordariomycetes</taxon>
        <taxon>Sordariomycetidae</taxon>
        <taxon>Diaporthales</taxon>
        <taxon>Juglanconidaceae</taxon>
        <taxon>Juglanconis</taxon>
    </lineage>
</organism>
<evidence type="ECO:0000313" key="2">
    <source>
        <dbReference type="EMBL" id="ATI20483.1"/>
    </source>
</evidence>
<keyword evidence="2" id="KW-0496">Mitochondrion</keyword>
<dbReference type="NCBIfam" id="TIGR01453">
    <property type="entry name" value="grpIintron_endo"/>
    <property type="match status" value="1"/>
</dbReference>
<keyword evidence="2" id="KW-0255">Endonuclease</keyword>
<evidence type="ECO:0000259" key="1">
    <source>
        <dbReference type="PROSITE" id="PS50164"/>
    </source>
</evidence>
<dbReference type="InterPro" id="IPR010896">
    <property type="entry name" value="NUMOD1"/>
</dbReference>
<dbReference type="EMBL" id="KY575057">
    <property type="protein sequence ID" value="ATI20483.1"/>
    <property type="molecule type" value="Genomic_DNA"/>
</dbReference>
<protein>
    <submittedName>
        <fullName evidence="2">GIY-YIG endonuclease</fullName>
    </submittedName>
</protein>
<feature type="domain" description="GIY-YIG" evidence="1">
    <location>
        <begin position="38"/>
        <end position="127"/>
    </location>
</feature>